<organism evidence="3 4">
    <name type="scientific">Dialister hominis</name>
    <dbReference type="NCBI Taxonomy" id="2582419"/>
    <lineage>
        <taxon>Bacteria</taxon>
        <taxon>Bacillati</taxon>
        <taxon>Bacillota</taxon>
        <taxon>Negativicutes</taxon>
        <taxon>Veillonellales</taxon>
        <taxon>Veillonellaceae</taxon>
        <taxon>Dialister</taxon>
    </lineage>
</organism>
<evidence type="ECO:0000256" key="2">
    <source>
        <dbReference type="SAM" id="SignalP"/>
    </source>
</evidence>
<evidence type="ECO:0000256" key="1">
    <source>
        <dbReference type="SAM" id="MobiDB-lite"/>
    </source>
</evidence>
<dbReference type="Pfam" id="PF13552">
    <property type="entry name" value="DUF4127"/>
    <property type="match status" value="1"/>
</dbReference>
<dbReference type="KEGG" id="dho:Dia5BBH33_08000"/>
<feature type="compositionally biased region" description="Polar residues" evidence="1">
    <location>
        <begin position="558"/>
        <end position="575"/>
    </location>
</feature>
<evidence type="ECO:0008006" key="5">
    <source>
        <dbReference type="Google" id="ProtNLM"/>
    </source>
</evidence>
<dbReference type="InterPro" id="IPR025394">
    <property type="entry name" value="DUF4127"/>
</dbReference>
<feature type="chain" id="PRO_5034250356" description="DUF4127 domain-containing protein" evidence="2">
    <location>
        <begin position="26"/>
        <end position="575"/>
    </location>
</feature>
<dbReference type="EMBL" id="AP019697">
    <property type="protein sequence ID" value="BBK24865.1"/>
    <property type="molecule type" value="Genomic_DNA"/>
</dbReference>
<reference evidence="4" key="1">
    <citation type="submission" date="2019-05" db="EMBL/GenBank/DDBJ databases">
        <title>Complete genome sequencing of Dialister sp. strain 5BBH33.</title>
        <authorList>
            <person name="Sakamoto M."/>
            <person name="Murakami T."/>
            <person name="Mori H."/>
        </authorList>
    </citation>
    <scope>NUCLEOTIDE SEQUENCE [LARGE SCALE GENOMIC DNA]</scope>
    <source>
        <strain evidence="4">5BBH33</strain>
    </source>
</reference>
<dbReference type="Proteomes" id="UP000320585">
    <property type="component" value="Chromosome"/>
</dbReference>
<accession>A0A8D5A5U3</accession>
<protein>
    <recommendedName>
        <fullName evidence="5">DUF4127 domain-containing protein</fullName>
    </recommendedName>
</protein>
<sequence>MVLKRKLFVLASALFIAGGILSSDAKTLLLVPQDNRPVSLSYTVSTATKAGYTVLTPPDAYLSGKNYQGSPDLIWQWVDRNIGKADAAILSTDTLIYGGLVDSRKHNESLETLENRADRIRTLHRRFPSVPIYAFGTIMRTPYASSGGVEPYYYTSYGTSLYRISALQDKMDIGTISNAETAELLSLKLSVPSEYLQDWYKRRTKNTIINRKLIEDTREGVFAYFCKGHDDNSKNSQSALESRYLTKDAKGLSPKIYGSFPGADQLALLLIARYHNDANHLKPTFSVIYPLGREEDTVPSYENQPIGKTIEEHVIAAGGTIIKKNTPDIMLAVNTPLVSTGESGTFSNYGMMKQSTTDFMNQVDSIIDRGIPVAMVDVYFANGSDNTLMKLMQKHDILYKVAAYDGWNTASNTIGFAIAQAILAPDMSAQDHKDMLTEQYLDNWAYQANIRKDITRMCESQHTNYIPTPDIKEEMIAEVQDFAKRKLGLNPATVSADFPWNRLFEIDAKVSPNPIYPVYMTQAAKRLKEEQEAARKLKEAQEQQKAKAESASVPVQAKGSNVSEGTDISTVYINK</sequence>
<gene>
    <name evidence="3" type="ORF">Dia5BBH33_08000</name>
</gene>
<feature type="region of interest" description="Disordered" evidence="1">
    <location>
        <begin position="530"/>
        <end position="575"/>
    </location>
</feature>
<feature type="compositionally biased region" description="Basic and acidic residues" evidence="1">
    <location>
        <begin position="530"/>
        <end position="548"/>
    </location>
</feature>
<name>A0A8D5A5U3_9FIRM</name>
<dbReference type="AlphaFoldDB" id="A0A8D5A5U3"/>
<feature type="signal peptide" evidence="2">
    <location>
        <begin position="1"/>
        <end position="25"/>
    </location>
</feature>
<evidence type="ECO:0000313" key="3">
    <source>
        <dbReference type="EMBL" id="BBK24865.1"/>
    </source>
</evidence>
<dbReference type="GeneID" id="92716019"/>
<dbReference type="RefSeq" id="WP_022381954.1">
    <property type="nucleotide sequence ID" value="NZ_AP019697.1"/>
</dbReference>
<keyword evidence="4" id="KW-1185">Reference proteome</keyword>
<keyword evidence="2" id="KW-0732">Signal</keyword>
<proteinExistence type="predicted"/>
<evidence type="ECO:0000313" key="4">
    <source>
        <dbReference type="Proteomes" id="UP000320585"/>
    </source>
</evidence>